<dbReference type="EMBL" id="LN853535">
    <property type="protein sequence ID" value="CRY96131.1"/>
    <property type="molecule type" value="Genomic_DNA"/>
</dbReference>
<proteinExistence type="predicted"/>
<accession>A0A0H5Q282</accession>
<reference evidence="1" key="2">
    <citation type="submission" date="2015-07" db="EMBL/GenBank/DDBJ databases">
        <title>Plasmids, circular viruses and viroids from rat gut.</title>
        <authorList>
            <person name="Jorgensen T.J."/>
            <person name="Hansen M.A."/>
            <person name="Xu Z."/>
            <person name="Tabak M.A."/>
            <person name="Sorensen S.J."/>
            <person name="Hansen L.H."/>
        </authorList>
    </citation>
    <scope>NUCLEOTIDE SEQUENCE</scope>
    <source>
        <strain evidence="1">RGFK0938</strain>
    </source>
</reference>
<name>A0A0H5Q282_9ZZZZ</name>
<reference evidence="1" key="1">
    <citation type="submission" date="2015-06" db="EMBL/GenBank/DDBJ databases">
        <authorList>
            <person name="Joergensen T."/>
        </authorList>
    </citation>
    <scope>NUCLEOTIDE SEQUENCE</scope>
    <source>
        <strain evidence="1">RGFK0938</strain>
    </source>
</reference>
<protein>
    <submittedName>
        <fullName evidence="1">Uncharacterized protein</fullName>
    </submittedName>
</protein>
<evidence type="ECO:0000313" key="1">
    <source>
        <dbReference type="EMBL" id="CRY96131.1"/>
    </source>
</evidence>
<sequence length="232" mass="24079">MAGATTNDSDEEADTVTILRATIGGRLAGAQRWSVGFTFGLTSVFPTPDQASALATQLFTDFDTSVWSNVSGGASPYKGYVGTPSTLDQCRVYVKESSSAPAAIVGSSSNAAVAGTLTPAQAPQISLVVTLEDGLAGRSHKGRIYLPFRASVDDPVAGINVGRAQTLATQVANFLSLARTRGTGGVTLTPIVSSLTSTNPITRCSVDTILDTQRRRRDKIVGTRVGTNLIVG</sequence>
<organism evidence="1">
    <name type="scientific">uncultured prokaryote</name>
    <dbReference type="NCBI Taxonomy" id="198431"/>
    <lineage>
        <taxon>unclassified sequences</taxon>
        <taxon>environmental samples</taxon>
    </lineage>
</organism>
<dbReference type="AlphaFoldDB" id="A0A0H5Q282"/>